<organism evidence="1 2">
    <name type="scientific">Pseudorhodoplanes sinuspersici</name>
    <dbReference type="NCBI Taxonomy" id="1235591"/>
    <lineage>
        <taxon>Bacteria</taxon>
        <taxon>Pseudomonadati</taxon>
        <taxon>Pseudomonadota</taxon>
        <taxon>Alphaproteobacteria</taxon>
        <taxon>Hyphomicrobiales</taxon>
        <taxon>Pseudorhodoplanes</taxon>
    </lineage>
</organism>
<dbReference type="Gene3D" id="1.20.58.320">
    <property type="entry name" value="TPR-like"/>
    <property type="match status" value="1"/>
</dbReference>
<dbReference type="EMBL" id="CP021112">
    <property type="protein sequence ID" value="ARQ02935.1"/>
    <property type="molecule type" value="Genomic_DNA"/>
</dbReference>
<gene>
    <name evidence="1" type="ORF">CAK95_12890</name>
</gene>
<dbReference type="InterPro" id="IPR011990">
    <property type="entry name" value="TPR-like_helical_dom_sf"/>
</dbReference>
<dbReference type="KEGG" id="psin:CAK95_12890"/>
<dbReference type="SUPFAM" id="SSF48452">
    <property type="entry name" value="TPR-like"/>
    <property type="match status" value="1"/>
</dbReference>
<evidence type="ECO:0000313" key="1">
    <source>
        <dbReference type="EMBL" id="ARQ02935.1"/>
    </source>
</evidence>
<protein>
    <recommendedName>
        <fullName evidence="3">SpoVR like family protein</fullName>
    </recommendedName>
</protein>
<dbReference type="RefSeq" id="WP_086091386.1">
    <property type="nucleotide sequence ID" value="NZ_CP021112.1"/>
</dbReference>
<evidence type="ECO:0008006" key="3">
    <source>
        <dbReference type="Google" id="ProtNLM"/>
    </source>
</evidence>
<dbReference type="OrthoDB" id="7593450at2"/>
<dbReference type="InterPro" id="IPR010323">
    <property type="entry name" value="DUF924"/>
</dbReference>
<dbReference type="Gene3D" id="1.25.40.10">
    <property type="entry name" value="Tetratricopeptide repeat domain"/>
    <property type="match status" value="1"/>
</dbReference>
<proteinExistence type="predicted"/>
<evidence type="ECO:0000313" key="2">
    <source>
        <dbReference type="Proteomes" id="UP000194137"/>
    </source>
</evidence>
<reference evidence="1 2" key="1">
    <citation type="submission" date="2017-05" db="EMBL/GenBank/DDBJ databases">
        <title>Full genome sequence of Pseudorhodoplanes sinuspersici.</title>
        <authorList>
            <person name="Dastgheib S.M.M."/>
            <person name="Shavandi M."/>
            <person name="Tirandaz H."/>
        </authorList>
    </citation>
    <scope>NUCLEOTIDE SEQUENCE [LARGE SCALE GENOMIC DNA]</scope>
    <source>
        <strain evidence="1 2">RIPI110</strain>
    </source>
</reference>
<keyword evidence="2" id="KW-1185">Reference proteome</keyword>
<sequence length="182" mass="20644">MPPISHGEASAVIEFWRNAGQGEWFAQRPEFDRQFRDCFLSLHEKAVRANWRKASTPEGSLALLLLLDQFPRNAFRGTPRMYATDTTARDVAKAALAAQHDHAVDEELRPFFYLPFAHSEDLADQDRSVALCGTLKEPAPSHARRHRDIIRRFGRFPHRNSILGRGMTPAEQQFLDEGGYAG</sequence>
<accession>A0A1W7A1P2</accession>
<dbReference type="Pfam" id="PF06041">
    <property type="entry name" value="DUF924"/>
    <property type="match status" value="1"/>
</dbReference>
<dbReference type="Proteomes" id="UP000194137">
    <property type="component" value="Chromosome"/>
</dbReference>
<dbReference type="AlphaFoldDB" id="A0A1W7A1P2"/>
<name>A0A1W7A1P2_9HYPH</name>